<comment type="caution">
    <text evidence="2">The sequence shown here is derived from an EMBL/GenBank/DDBJ whole genome shotgun (WGS) entry which is preliminary data.</text>
</comment>
<feature type="region of interest" description="Disordered" evidence="1">
    <location>
        <begin position="478"/>
        <end position="501"/>
    </location>
</feature>
<evidence type="ECO:0000313" key="2">
    <source>
        <dbReference type="EMBL" id="GJF00914.1"/>
    </source>
</evidence>
<feature type="compositionally biased region" description="Basic and acidic residues" evidence="1">
    <location>
        <begin position="478"/>
        <end position="495"/>
    </location>
</feature>
<accession>A0A9P3GTB5</accession>
<proteinExistence type="predicted"/>
<sequence>MTHNAGADIPPELLLRILHAERAASSWSILTEDSAREWKKNLSNFGLVCKYWAEVVRPILFGSLTLSGGQDLLFLKKIVEAPQFPASSIYGKIHTISVRKDIVESDSWLGHLNWLSVHLPTTHIDCMIIDTAMKGSLVAGSHRSALRALPSLPPGYIKLNSLTLHGLVFGNMAEPIRLLRSFLRLQYCSFNDVRFMDPAPLRPSRNVIRQGSSLMVTCNMIDCITVPIYALSTLACNIVGSPMRSPINLSADAWDATLSALSSLLQDTVRDVYAANVYKNGDNWEASIVYSELTELLSDSSPNEDGVSMSAVIYIHCPEGSDAGNPPPVPSISGVQLSFIFPDGPKRSAVLKSISWAAFQTILEAPSLQKLVVDCDVNPKHKYPHRYHSSIAVLCSLLQSEFSAEVFGFGKLEFSVDDAQEGQHVVTSADILAAPQELIVDERPIPLTTEERARWILCLERGREDFRRDLLARFIEEEKSRDADSRKESEAREEGEAGADG</sequence>
<dbReference type="AlphaFoldDB" id="A0A9P3GTB5"/>
<dbReference type="EMBL" id="BPQB01000240">
    <property type="protein sequence ID" value="GJF00914.1"/>
    <property type="molecule type" value="Genomic_DNA"/>
</dbReference>
<evidence type="ECO:0000313" key="3">
    <source>
        <dbReference type="Proteomes" id="UP000703269"/>
    </source>
</evidence>
<gene>
    <name evidence="2" type="ORF">PsYK624_172180</name>
</gene>
<name>A0A9P3GTB5_9APHY</name>
<evidence type="ECO:0008006" key="4">
    <source>
        <dbReference type="Google" id="ProtNLM"/>
    </source>
</evidence>
<evidence type="ECO:0000256" key="1">
    <source>
        <dbReference type="SAM" id="MobiDB-lite"/>
    </source>
</evidence>
<reference evidence="2 3" key="1">
    <citation type="submission" date="2021-08" db="EMBL/GenBank/DDBJ databases">
        <title>Draft Genome Sequence of Phanerochaete sordida strain YK-624.</title>
        <authorList>
            <person name="Mori T."/>
            <person name="Dohra H."/>
            <person name="Suzuki T."/>
            <person name="Kawagishi H."/>
            <person name="Hirai H."/>
        </authorList>
    </citation>
    <scope>NUCLEOTIDE SEQUENCE [LARGE SCALE GENOMIC DNA]</scope>
    <source>
        <strain evidence="2 3">YK-624</strain>
    </source>
</reference>
<dbReference type="Proteomes" id="UP000703269">
    <property type="component" value="Unassembled WGS sequence"/>
</dbReference>
<organism evidence="2 3">
    <name type="scientific">Phanerochaete sordida</name>
    <dbReference type="NCBI Taxonomy" id="48140"/>
    <lineage>
        <taxon>Eukaryota</taxon>
        <taxon>Fungi</taxon>
        <taxon>Dikarya</taxon>
        <taxon>Basidiomycota</taxon>
        <taxon>Agaricomycotina</taxon>
        <taxon>Agaricomycetes</taxon>
        <taxon>Polyporales</taxon>
        <taxon>Phanerochaetaceae</taxon>
        <taxon>Phanerochaete</taxon>
    </lineage>
</organism>
<keyword evidence="3" id="KW-1185">Reference proteome</keyword>
<dbReference type="OrthoDB" id="2788229at2759"/>
<protein>
    <recommendedName>
        <fullName evidence="4">F-box domain-containing protein</fullName>
    </recommendedName>
</protein>